<dbReference type="CDD" id="cd17039">
    <property type="entry name" value="Ubl_ubiquitin_like"/>
    <property type="match status" value="1"/>
</dbReference>
<feature type="repeat" description="ANK" evidence="3">
    <location>
        <begin position="99"/>
        <end position="131"/>
    </location>
</feature>
<evidence type="ECO:0000313" key="5">
    <source>
        <dbReference type="Proteomes" id="UP000649617"/>
    </source>
</evidence>
<dbReference type="InterPro" id="IPR029071">
    <property type="entry name" value="Ubiquitin-like_domsf"/>
</dbReference>
<proteinExistence type="predicted"/>
<evidence type="ECO:0000256" key="1">
    <source>
        <dbReference type="ARBA" id="ARBA00022737"/>
    </source>
</evidence>
<evidence type="ECO:0000313" key="4">
    <source>
        <dbReference type="EMBL" id="CAE7729113.1"/>
    </source>
</evidence>
<dbReference type="SUPFAM" id="SSF54236">
    <property type="entry name" value="Ubiquitin-like"/>
    <property type="match status" value="1"/>
</dbReference>
<keyword evidence="2 3" id="KW-0040">ANK repeat</keyword>
<organism evidence="4 5">
    <name type="scientific">Symbiodinium pilosum</name>
    <name type="common">Dinoflagellate</name>
    <dbReference type="NCBI Taxonomy" id="2952"/>
    <lineage>
        <taxon>Eukaryota</taxon>
        <taxon>Sar</taxon>
        <taxon>Alveolata</taxon>
        <taxon>Dinophyceae</taxon>
        <taxon>Suessiales</taxon>
        <taxon>Symbiodiniaceae</taxon>
        <taxon>Symbiodinium</taxon>
    </lineage>
</organism>
<dbReference type="Pfam" id="PF12796">
    <property type="entry name" value="Ank_2"/>
    <property type="match status" value="1"/>
</dbReference>
<feature type="repeat" description="ANK" evidence="3">
    <location>
        <begin position="165"/>
        <end position="197"/>
    </location>
</feature>
<dbReference type="InterPro" id="IPR036770">
    <property type="entry name" value="Ankyrin_rpt-contain_sf"/>
</dbReference>
<keyword evidence="1" id="KW-0677">Repeat</keyword>
<dbReference type="GO" id="GO:0085020">
    <property type="term" value="P:protein K6-linked ubiquitination"/>
    <property type="evidence" value="ECO:0007669"/>
    <property type="project" value="TreeGrafter"/>
</dbReference>
<protein>
    <submittedName>
        <fullName evidence="4">Tanc2 protein</fullName>
    </submittedName>
</protein>
<comment type="caution">
    <text evidence="4">The sequence shown here is derived from an EMBL/GenBank/DDBJ whole genome shotgun (WGS) entry which is preliminary data.</text>
</comment>
<dbReference type="PANTHER" id="PTHR24171:SF8">
    <property type="entry name" value="BRCA1-ASSOCIATED RING DOMAIN PROTEIN 1"/>
    <property type="match status" value="1"/>
</dbReference>
<dbReference type="Pfam" id="PF00023">
    <property type="entry name" value="Ank"/>
    <property type="match status" value="1"/>
</dbReference>
<dbReference type="InterPro" id="IPR002110">
    <property type="entry name" value="Ankyrin_rpt"/>
</dbReference>
<evidence type="ECO:0000256" key="3">
    <source>
        <dbReference type="PROSITE-ProRule" id="PRU00023"/>
    </source>
</evidence>
<dbReference type="OrthoDB" id="10264606at2759"/>
<dbReference type="Proteomes" id="UP000649617">
    <property type="component" value="Unassembled WGS sequence"/>
</dbReference>
<dbReference type="Gene3D" id="1.25.40.20">
    <property type="entry name" value="Ankyrin repeat-containing domain"/>
    <property type="match status" value="1"/>
</dbReference>
<reference evidence="4" key="1">
    <citation type="submission" date="2021-02" db="EMBL/GenBank/DDBJ databases">
        <authorList>
            <person name="Dougan E. K."/>
            <person name="Rhodes N."/>
            <person name="Thang M."/>
            <person name="Chan C."/>
        </authorList>
    </citation>
    <scope>NUCLEOTIDE SEQUENCE</scope>
</reference>
<gene>
    <name evidence="4" type="primary">Tanc2</name>
    <name evidence="4" type="ORF">SPIL2461_LOCUS20905</name>
</gene>
<keyword evidence="5" id="KW-1185">Reference proteome</keyword>
<dbReference type="PROSITE" id="PS50297">
    <property type="entry name" value="ANK_REP_REGION"/>
    <property type="match status" value="3"/>
</dbReference>
<dbReference type="EMBL" id="CAJNIZ010045750">
    <property type="protein sequence ID" value="CAE7729113.1"/>
    <property type="molecule type" value="Genomic_DNA"/>
</dbReference>
<dbReference type="SUPFAM" id="SSF48403">
    <property type="entry name" value="Ankyrin repeat"/>
    <property type="match status" value="1"/>
</dbReference>
<dbReference type="AlphaFoldDB" id="A0A812X8B9"/>
<dbReference type="PROSITE" id="PS50088">
    <property type="entry name" value="ANK_REPEAT"/>
    <property type="match status" value="3"/>
</dbReference>
<accession>A0A812X8B9</accession>
<evidence type="ECO:0000256" key="2">
    <source>
        <dbReference type="ARBA" id="ARBA00023043"/>
    </source>
</evidence>
<sequence>MELEELLVSRGASIKSLKQHLQVKLVQSRYRMQLAHNGRLLRDDELLGDLRMPADLQLVLLPLCRGRAEELVEAAITKMADEVEALLAVRQDPNETAWVGSTALVAAAGSGRMQIISALIDAGADRNQTDHNGRSPLWAAAENGHLDAVRYLIAAGADTEKADKHGSSPLSVASENGHLEVVRCLSDAGAQDEKPDECPQCSFWLSAMLCTAEAAGMLSTAGASLGLSCVIAQMMRWKLFSGA</sequence>
<dbReference type="SMART" id="SM00248">
    <property type="entry name" value="ANK"/>
    <property type="match status" value="3"/>
</dbReference>
<dbReference type="GO" id="GO:0004842">
    <property type="term" value="F:ubiquitin-protein transferase activity"/>
    <property type="evidence" value="ECO:0007669"/>
    <property type="project" value="TreeGrafter"/>
</dbReference>
<feature type="repeat" description="ANK" evidence="3">
    <location>
        <begin position="132"/>
        <end position="164"/>
    </location>
</feature>
<dbReference type="PANTHER" id="PTHR24171">
    <property type="entry name" value="ANKYRIN REPEAT DOMAIN-CONTAINING PROTEIN 39-RELATED"/>
    <property type="match status" value="1"/>
</dbReference>
<name>A0A812X8B9_SYMPI</name>